<sequence>MSSGTPLSARIHRRAVPDLLTEDRPPTRRMRALSTSGPHSEHPPGLYAPSTRPSPDATPCTNTQRVHPQRRTLHERSTRPSPNAALSTNAQRGRPLAPNTRPTGTGSQGVHPSTPNTRPIGTGTRRVPLVGCPPGGHGDRRVRCSCCPPSSARGRIFVRRRSSLRERHREVWVVSRATSPPLGSPRRRDRPWGGVGRQPAAAPLHQSATATTASRPPRPLAPSVAVHAALCDLGVRMHATRRLARGSPPHSDVLAAVRWRSCAPLRRVPGRTGLAYVRGQARAALTS</sequence>
<proteinExistence type="predicted"/>
<name>A0A2T0N1C2_9ACTN</name>
<dbReference type="EMBL" id="PVNG01000007">
    <property type="protein sequence ID" value="PRX65579.1"/>
    <property type="molecule type" value="Genomic_DNA"/>
</dbReference>
<dbReference type="AlphaFoldDB" id="A0A2T0N1C2"/>
<dbReference type="Proteomes" id="UP000238312">
    <property type="component" value="Unassembled WGS sequence"/>
</dbReference>
<evidence type="ECO:0000313" key="3">
    <source>
        <dbReference type="Proteomes" id="UP000238312"/>
    </source>
</evidence>
<keyword evidence="3" id="KW-1185">Reference proteome</keyword>
<gene>
    <name evidence="2" type="ORF">B0I32_107341</name>
</gene>
<accession>A0A2T0N1C2</accession>
<feature type="region of interest" description="Disordered" evidence="1">
    <location>
        <begin position="178"/>
        <end position="220"/>
    </location>
</feature>
<feature type="compositionally biased region" description="Polar residues" evidence="1">
    <location>
        <begin position="100"/>
        <end position="119"/>
    </location>
</feature>
<evidence type="ECO:0000256" key="1">
    <source>
        <dbReference type="SAM" id="MobiDB-lite"/>
    </source>
</evidence>
<organism evidence="2 3">
    <name type="scientific">Nonomuraea fuscirosea</name>
    <dbReference type="NCBI Taxonomy" id="1291556"/>
    <lineage>
        <taxon>Bacteria</taxon>
        <taxon>Bacillati</taxon>
        <taxon>Actinomycetota</taxon>
        <taxon>Actinomycetes</taxon>
        <taxon>Streptosporangiales</taxon>
        <taxon>Streptosporangiaceae</taxon>
        <taxon>Nonomuraea</taxon>
    </lineage>
</organism>
<protein>
    <submittedName>
        <fullName evidence="2">Uncharacterized protein</fullName>
    </submittedName>
</protein>
<reference evidence="2 3" key="1">
    <citation type="submission" date="2018-03" db="EMBL/GenBank/DDBJ databases">
        <title>Genomic Encyclopedia of Type Strains, Phase III (KMG-III): the genomes of soil and plant-associated and newly described type strains.</title>
        <authorList>
            <person name="Whitman W."/>
        </authorList>
    </citation>
    <scope>NUCLEOTIDE SEQUENCE [LARGE SCALE GENOMIC DNA]</scope>
    <source>
        <strain evidence="2 3">CGMCC 4.7104</strain>
    </source>
</reference>
<evidence type="ECO:0000313" key="2">
    <source>
        <dbReference type="EMBL" id="PRX65579.1"/>
    </source>
</evidence>
<feature type="compositionally biased region" description="Polar residues" evidence="1">
    <location>
        <begin position="79"/>
        <end position="91"/>
    </location>
</feature>
<comment type="caution">
    <text evidence="2">The sequence shown here is derived from an EMBL/GenBank/DDBJ whole genome shotgun (WGS) entry which is preliminary data.</text>
</comment>
<feature type="region of interest" description="Disordered" evidence="1">
    <location>
        <begin position="1"/>
        <end position="127"/>
    </location>
</feature>